<dbReference type="Gene3D" id="2.60.40.1530">
    <property type="entry name" value="ntegrin, alpha v. Chain A, domain 4"/>
    <property type="match status" value="1"/>
</dbReference>
<reference evidence="7 8" key="1">
    <citation type="journal article" date="2018" name="Gigascience">
        <title>Genomes of trombidid mites reveal novel predicted allergens and laterally-transferred genes associated with secondary metabolism.</title>
        <authorList>
            <person name="Dong X."/>
            <person name="Chaisiri K."/>
            <person name="Xia D."/>
            <person name="Armstrong S.D."/>
            <person name="Fang Y."/>
            <person name="Donnelly M.J."/>
            <person name="Kadowaki T."/>
            <person name="McGarry J.W."/>
            <person name="Darby A.C."/>
            <person name="Makepeace B.L."/>
        </authorList>
    </citation>
    <scope>NUCLEOTIDE SEQUENCE [LARGE SCALE GENOMIC DNA]</scope>
    <source>
        <strain evidence="7">UoL-UT</strain>
    </source>
</reference>
<dbReference type="SUPFAM" id="SSF69179">
    <property type="entry name" value="Integrin domains"/>
    <property type="match status" value="1"/>
</dbReference>
<dbReference type="GO" id="GO:0007229">
    <property type="term" value="P:integrin-mediated signaling pathway"/>
    <property type="evidence" value="ECO:0007669"/>
    <property type="project" value="UniProtKB-KW"/>
</dbReference>
<dbReference type="GO" id="GO:0009897">
    <property type="term" value="C:external side of plasma membrane"/>
    <property type="evidence" value="ECO:0007669"/>
    <property type="project" value="TreeGrafter"/>
</dbReference>
<comment type="subcellular location">
    <subcellularLocation>
        <location evidence="1">Membrane</location>
        <topology evidence="1">Single-pass type I membrane protein</topology>
    </subcellularLocation>
</comment>
<keyword evidence="5" id="KW-1133">Transmembrane helix</keyword>
<evidence type="ECO:0000259" key="6">
    <source>
        <dbReference type="Pfam" id="PF20806"/>
    </source>
</evidence>
<evidence type="ECO:0000256" key="5">
    <source>
        <dbReference type="SAM" id="Phobius"/>
    </source>
</evidence>
<organism evidence="7 8">
    <name type="scientific">Leptotrombidium deliense</name>
    <dbReference type="NCBI Taxonomy" id="299467"/>
    <lineage>
        <taxon>Eukaryota</taxon>
        <taxon>Metazoa</taxon>
        <taxon>Ecdysozoa</taxon>
        <taxon>Arthropoda</taxon>
        <taxon>Chelicerata</taxon>
        <taxon>Arachnida</taxon>
        <taxon>Acari</taxon>
        <taxon>Acariformes</taxon>
        <taxon>Trombidiformes</taxon>
        <taxon>Prostigmata</taxon>
        <taxon>Anystina</taxon>
        <taxon>Parasitengona</taxon>
        <taxon>Trombiculoidea</taxon>
        <taxon>Trombiculidae</taxon>
        <taxon>Leptotrombidium</taxon>
    </lineage>
</organism>
<dbReference type="Pfam" id="PF20806">
    <property type="entry name" value="Integrin_A_Ig_3"/>
    <property type="match status" value="1"/>
</dbReference>
<dbReference type="OrthoDB" id="5317514at2759"/>
<dbReference type="GO" id="GO:0007160">
    <property type="term" value="P:cell-matrix adhesion"/>
    <property type="evidence" value="ECO:0007669"/>
    <property type="project" value="TreeGrafter"/>
</dbReference>
<dbReference type="VEuPathDB" id="VectorBase:LDEU001985"/>
<keyword evidence="8" id="KW-1185">Reference proteome</keyword>
<dbReference type="EMBL" id="NCKV01000658">
    <property type="protein sequence ID" value="RWS30057.1"/>
    <property type="molecule type" value="Genomic_DNA"/>
</dbReference>
<sequence length="164" mass="18574">MVVLPEKIEEDGKIQNIVILDCKRGTAKCYEFSCFVNNLRAGQNAVVKIRARLWNPTFVEDYAHGINQVHIVSHASLKLDPILDIEQKKDNDFASAKTKAIPDLPSLPAKGPSWWIILLAILLGIFLLLIVIFILWKIGFFKRRKPVDGYMPADTDDKDIHSYG</sequence>
<evidence type="ECO:0000256" key="1">
    <source>
        <dbReference type="ARBA" id="ARBA00004479"/>
    </source>
</evidence>
<dbReference type="Gene3D" id="1.20.5.930">
    <property type="entry name" value="Bicelle-embedded integrin alpha(iib) transmembrane segment"/>
    <property type="match status" value="1"/>
</dbReference>
<evidence type="ECO:0000313" key="8">
    <source>
        <dbReference type="Proteomes" id="UP000288716"/>
    </source>
</evidence>
<dbReference type="GO" id="GO:0005178">
    <property type="term" value="F:integrin binding"/>
    <property type="evidence" value="ECO:0007669"/>
    <property type="project" value="TreeGrafter"/>
</dbReference>
<accession>A0A443SRB7</accession>
<evidence type="ECO:0000256" key="2">
    <source>
        <dbReference type="ARBA" id="ARBA00023037"/>
    </source>
</evidence>
<name>A0A443SRB7_9ACAR</name>
<protein>
    <submittedName>
        <fullName evidence="7">Integrin alpha-ps-like protein</fullName>
    </submittedName>
</protein>
<dbReference type="PANTHER" id="PTHR23220">
    <property type="entry name" value="INTEGRIN ALPHA"/>
    <property type="match status" value="1"/>
</dbReference>
<comment type="caution">
    <text evidence="7">The sequence shown here is derived from an EMBL/GenBank/DDBJ whole genome shotgun (WGS) entry which is preliminary data.</text>
</comment>
<dbReference type="GO" id="GO:0008305">
    <property type="term" value="C:integrin complex"/>
    <property type="evidence" value="ECO:0007669"/>
    <property type="project" value="TreeGrafter"/>
</dbReference>
<dbReference type="AlphaFoldDB" id="A0A443SRB7"/>
<dbReference type="InterPro" id="IPR048286">
    <property type="entry name" value="Integrin_alpha_Ig-like_3"/>
</dbReference>
<gene>
    <name evidence="7" type="ORF">B4U80_08612</name>
</gene>
<dbReference type="STRING" id="299467.A0A443SRB7"/>
<dbReference type="Proteomes" id="UP000288716">
    <property type="component" value="Unassembled WGS sequence"/>
</dbReference>
<keyword evidence="3 5" id="KW-0472">Membrane</keyword>
<evidence type="ECO:0000256" key="3">
    <source>
        <dbReference type="ARBA" id="ARBA00023136"/>
    </source>
</evidence>
<keyword evidence="4" id="KW-0325">Glycoprotein</keyword>
<feature type="transmembrane region" description="Helical" evidence="5">
    <location>
        <begin position="114"/>
        <end position="136"/>
    </location>
</feature>
<dbReference type="GO" id="GO:0007157">
    <property type="term" value="P:heterophilic cell-cell adhesion via plasma membrane cell adhesion molecules"/>
    <property type="evidence" value="ECO:0007669"/>
    <property type="project" value="UniProtKB-ARBA"/>
</dbReference>
<feature type="domain" description="Integrin alpha third immunoglobulin-like" evidence="6">
    <location>
        <begin position="15"/>
        <end position="99"/>
    </location>
</feature>
<evidence type="ECO:0000313" key="7">
    <source>
        <dbReference type="EMBL" id="RWS30057.1"/>
    </source>
</evidence>
<dbReference type="InterPro" id="IPR032695">
    <property type="entry name" value="Integrin_dom_sf"/>
</dbReference>
<dbReference type="InterPro" id="IPR018184">
    <property type="entry name" value="Integrin_alpha_C_CS"/>
</dbReference>
<proteinExistence type="predicted"/>
<keyword evidence="5" id="KW-0812">Transmembrane</keyword>
<dbReference type="PANTHER" id="PTHR23220:SF122">
    <property type="entry name" value="INTEGRIN ALPHA-PS1"/>
    <property type="match status" value="1"/>
</dbReference>
<dbReference type="PROSITE" id="PS00242">
    <property type="entry name" value="INTEGRIN_ALPHA"/>
    <property type="match status" value="1"/>
</dbReference>
<evidence type="ECO:0000256" key="4">
    <source>
        <dbReference type="ARBA" id="ARBA00023180"/>
    </source>
</evidence>
<dbReference type="GO" id="GO:0033627">
    <property type="term" value="P:cell adhesion mediated by integrin"/>
    <property type="evidence" value="ECO:0007669"/>
    <property type="project" value="TreeGrafter"/>
</dbReference>
<keyword evidence="2 7" id="KW-0401">Integrin</keyword>